<protein>
    <submittedName>
        <fullName evidence="2">Uncharacterized protein</fullName>
    </submittedName>
</protein>
<sequence length="235" mass="26283">NQLFQFLESADPPLPPCEPSSYLLSLGNVQQERNIWEHRFPWKRQQPQLCSQRQPTETRRPSLGGRREPLLGSLRGWEPPLPSALSLQAALFHLLTPPPTPQPSFIAVGTRRTARSFPGFFPHPPPPLGPATHHPPLHDHQNVSAVFVHSSGVAGGAAAEQARDGHRLVWGPKTEREKGVKAKVVESRFLLSRRGLRPRETRNCVSRRMVKKTTRDGDRDAHNCPKLDSVFIPCA</sequence>
<evidence type="ECO:0000256" key="1">
    <source>
        <dbReference type="SAM" id="MobiDB-lite"/>
    </source>
</evidence>
<feature type="compositionally biased region" description="Basic and acidic residues" evidence="1">
    <location>
        <begin position="56"/>
        <end position="68"/>
    </location>
</feature>
<proteinExistence type="predicted"/>
<evidence type="ECO:0000313" key="2">
    <source>
        <dbReference type="Ensembl" id="ENSMPUP00000011181.1"/>
    </source>
</evidence>
<dbReference type="Ensembl" id="ENSMPUT00000011369.1">
    <property type="protein sequence ID" value="ENSMPUP00000011181.1"/>
    <property type="gene ID" value="ENSMPUG00000011273.1"/>
</dbReference>
<dbReference type="InParanoid" id="M3YIM4"/>
<name>M3YIM4_MUSPF</name>
<feature type="compositionally biased region" description="Polar residues" evidence="1">
    <location>
        <begin position="46"/>
        <end position="55"/>
    </location>
</feature>
<dbReference type="HOGENOM" id="CLU_1182529_0_0_1"/>
<organism evidence="2">
    <name type="scientific">Mustela putorius furo</name>
    <name type="common">European domestic ferret</name>
    <name type="synonym">Mustela furo</name>
    <dbReference type="NCBI Taxonomy" id="9669"/>
    <lineage>
        <taxon>Eukaryota</taxon>
        <taxon>Metazoa</taxon>
        <taxon>Chordata</taxon>
        <taxon>Craniata</taxon>
        <taxon>Vertebrata</taxon>
        <taxon>Euteleostomi</taxon>
        <taxon>Mammalia</taxon>
        <taxon>Eutheria</taxon>
        <taxon>Laurasiatheria</taxon>
        <taxon>Carnivora</taxon>
        <taxon>Caniformia</taxon>
        <taxon>Musteloidea</taxon>
        <taxon>Mustelidae</taxon>
        <taxon>Mustelinae</taxon>
        <taxon>Mustela</taxon>
    </lineage>
</organism>
<reference evidence="2" key="1">
    <citation type="submission" date="2024-06" db="UniProtKB">
        <authorList>
            <consortium name="Ensembl"/>
        </authorList>
    </citation>
    <scope>IDENTIFICATION</scope>
</reference>
<dbReference type="EMBL" id="AEYP01050970">
    <property type="status" value="NOT_ANNOTATED_CDS"/>
    <property type="molecule type" value="Genomic_DNA"/>
</dbReference>
<accession>M3YIM4</accession>
<dbReference type="AlphaFoldDB" id="M3YIM4"/>
<feature type="region of interest" description="Disordered" evidence="1">
    <location>
        <begin position="46"/>
        <end position="68"/>
    </location>
</feature>